<protein>
    <submittedName>
        <fullName evidence="1">Uncharacterized protein</fullName>
    </submittedName>
</protein>
<evidence type="ECO:0000313" key="2">
    <source>
        <dbReference type="Proteomes" id="UP001056120"/>
    </source>
</evidence>
<reference evidence="2" key="1">
    <citation type="journal article" date="2022" name="Mol. Ecol. Resour.">
        <title>The genomes of chicory, endive, great burdock and yacon provide insights into Asteraceae palaeo-polyploidization history and plant inulin production.</title>
        <authorList>
            <person name="Fan W."/>
            <person name="Wang S."/>
            <person name="Wang H."/>
            <person name="Wang A."/>
            <person name="Jiang F."/>
            <person name="Liu H."/>
            <person name="Zhao H."/>
            <person name="Xu D."/>
            <person name="Zhang Y."/>
        </authorList>
    </citation>
    <scope>NUCLEOTIDE SEQUENCE [LARGE SCALE GENOMIC DNA]</scope>
    <source>
        <strain evidence="2">cv. Yunnan</strain>
    </source>
</reference>
<gene>
    <name evidence="1" type="ORF">L1987_57522</name>
</gene>
<keyword evidence="2" id="KW-1185">Reference proteome</keyword>
<name>A0ACB9DD96_9ASTR</name>
<sequence length="145" mass="16063">MAKRDVGLKDGDADAVVDDESDKSKFHVKEVVKMMLGTEKEKIRASDIPKSADGFGGKDLGQGLSEELQRKESESLAKIIAKETLTKPPSKFSMVVGDSATRVRLSYPLLVGWNEDNFCRPFVPNCSVVQGTRFINPAVYKEWLL</sequence>
<accession>A0ACB9DD96</accession>
<proteinExistence type="predicted"/>
<evidence type="ECO:0000313" key="1">
    <source>
        <dbReference type="EMBL" id="KAI3744441.1"/>
    </source>
</evidence>
<comment type="caution">
    <text evidence="1">The sequence shown here is derived from an EMBL/GenBank/DDBJ whole genome shotgun (WGS) entry which is preliminary data.</text>
</comment>
<organism evidence="1 2">
    <name type="scientific">Smallanthus sonchifolius</name>
    <dbReference type="NCBI Taxonomy" id="185202"/>
    <lineage>
        <taxon>Eukaryota</taxon>
        <taxon>Viridiplantae</taxon>
        <taxon>Streptophyta</taxon>
        <taxon>Embryophyta</taxon>
        <taxon>Tracheophyta</taxon>
        <taxon>Spermatophyta</taxon>
        <taxon>Magnoliopsida</taxon>
        <taxon>eudicotyledons</taxon>
        <taxon>Gunneridae</taxon>
        <taxon>Pentapetalae</taxon>
        <taxon>asterids</taxon>
        <taxon>campanulids</taxon>
        <taxon>Asterales</taxon>
        <taxon>Asteraceae</taxon>
        <taxon>Asteroideae</taxon>
        <taxon>Heliantheae alliance</taxon>
        <taxon>Millerieae</taxon>
        <taxon>Smallanthus</taxon>
    </lineage>
</organism>
<dbReference type="EMBL" id="CM042036">
    <property type="protein sequence ID" value="KAI3744441.1"/>
    <property type="molecule type" value="Genomic_DNA"/>
</dbReference>
<reference evidence="1 2" key="2">
    <citation type="journal article" date="2022" name="Mol. Ecol. Resour.">
        <title>The genomes of chicory, endive, great burdock and yacon provide insights into Asteraceae paleo-polyploidization history and plant inulin production.</title>
        <authorList>
            <person name="Fan W."/>
            <person name="Wang S."/>
            <person name="Wang H."/>
            <person name="Wang A."/>
            <person name="Jiang F."/>
            <person name="Liu H."/>
            <person name="Zhao H."/>
            <person name="Xu D."/>
            <person name="Zhang Y."/>
        </authorList>
    </citation>
    <scope>NUCLEOTIDE SEQUENCE [LARGE SCALE GENOMIC DNA]</scope>
    <source>
        <strain evidence="2">cv. Yunnan</strain>
        <tissue evidence="1">Leaves</tissue>
    </source>
</reference>
<dbReference type="Proteomes" id="UP001056120">
    <property type="component" value="Linkage Group LG19"/>
</dbReference>